<feature type="compositionally biased region" description="Acidic residues" evidence="6">
    <location>
        <begin position="392"/>
        <end position="401"/>
    </location>
</feature>
<dbReference type="EMBL" id="MU001676">
    <property type="protein sequence ID" value="KAF2458926.1"/>
    <property type="molecule type" value="Genomic_DNA"/>
</dbReference>
<dbReference type="CDD" id="cd21175">
    <property type="entry name" value="LPMO_AA9"/>
    <property type="match status" value="1"/>
</dbReference>
<evidence type="ECO:0000256" key="5">
    <source>
        <dbReference type="RuleBase" id="RU368122"/>
    </source>
</evidence>
<feature type="compositionally biased region" description="Low complexity" evidence="6">
    <location>
        <begin position="456"/>
        <end position="486"/>
    </location>
</feature>
<sequence length="532" mass="56742">MFYKTQSVFLAALAGAQAVNAHTTFTTFFLDGVSQGDGTCVRMNNNAEEATFPVFPTDDAMACGFNGQNGVDRVCNAEAGQIMTFEYRAHPDDPTQEALDRGHRGPCAVYMKRVESAIDDNAVGDGWFKIWESGYDESSDQWCTDRLIDNDGHISVELPSALEQGYYLVRPEVLALHAAADGDPQYYTGCAQVFLQSEGDVVVSDTVSIPGYVSLEDPGVSFNLWKYPTFDTPYPIPGPPVTDFSAVAKKKRALPSSSSRAAAAGSLARRAAVLRQTEGQKPAGCVVQNANWCGIEIEHYSGSEQGCWDASEQCWSQADECWDSAPPSGYTGCEIWQEKCEGIQAQCEAGNFEGPPNEGEDLNPAPRTLGDVGVSPSYGSDGETTTPGDQSGESDDDDEDTSSSSTPSSTSSDDGDSDDDEDDSSSSAAPLPTSSATTPKPTDTEAEEDDYDDYDTGSTDSPAAPVASSASSPAASPSSAAPAVTPAPDPHVVYETVYETVWRTEVQYVTMYDYGKRDAHAHAKAHAVRKGL</sequence>
<evidence type="ECO:0000256" key="2">
    <source>
        <dbReference type="ARBA" id="ARBA00004613"/>
    </source>
</evidence>
<feature type="compositionally biased region" description="Low complexity" evidence="6">
    <location>
        <begin position="425"/>
        <end position="441"/>
    </location>
</feature>
<feature type="compositionally biased region" description="Acidic residues" evidence="6">
    <location>
        <begin position="413"/>
        <end position="424"/>
    </location>
</feature>
<name>A0A6A6P4K6_9PEZI</name>
<reference evidence="9" key="1">
    <citation type="journal article" date="2020" name="Stud. Mycol.">
        <title>101 Dothideomycetes genomes: a test case for predicting lifestyles and emergence of pathogens.</title>
        <authorList>
            <person name="Haridas S."/>
            <person name="Albert R."/>
            <person name="Binder M."/>
            <person name="Bloem J."/>
            <person name="Labutti K."/>
            <person name="Salamov A."/>
            <person name="Andreopoulos B."/>
            <person name="Baker S."/>
            <person name="Barry K."/>
            <person name="Bills G."/>
            <person name="Bluhm B."/>
            <person name="Cannon C."/>
            <person name="Castanera R."/>
            <person name="Culley D."/>
            <person name="Daum C."/>
            <person name="Ezra D."/>
            <person name="Gonzalez J."/>
            <person name="Henrissat B."/>
            <person name="Kuo A."/>
            <person name="Liang C."/>
            <person name="Lipzen A."/>
            <person name="Lutzoni F."/>
            <person name="Magnuson J."/>
            <person name="Mondo S."/>
            <person name="Nolan M."/>
            <person name="Ohm R."/>
            <person name="Pangilinan J."/>
            <person name="Park H.-J."/>
            <person name="Ramirez L."/>
            <person name="Alfaro M."/>
            <person name="Sun H."/>
            <person name="Tritt A."/>
            <person name="Yoshinaga Y."/>
            <person name="Zwiers L.-H."/>
            <person name="Turgeon B."/>
            <person name="Goodwin S."/>
            <person name="Spatafora J."/>
            <person name="Crous P."/>
            <person name="Grigoriev I."/>
        </authorList>
    </citation>
    <scope>NUCLEOTIDE SEQUENCE</scope>
    <source>
        <strain evidence="9">ATCC 16933</strain>
    </source>
</reference>
<comment type="catalytic activity">
    <reaction evidence="5">
        <text>[(1-&gt;4)-beta-D-glucosyl]n+m + reduced acceptor + O2 = 4-dehydro-beta-D-glucosyl-[(1-&gt;4)-beta-D-glucosyl]n-1 + [(1-&gt;4)-beta-D-glucosyl]m + acceptor + H2O.</text>
        <dbReference type="EC" id="1.14.99.56"/>
    </reaction>
</comment>
<keyword evidence="10" id="KW-1185">Reference proteome</keyword>
<dbReference type="GO" id="GO:0030248">
    <property type="term" value="F:cellulose binding"/>
    <property type="evidence" value="ECO:0007669"/>
    <property type="project" value="UniProtKB-UniRule"/>
</dbReference>
<dbReference type="OrthoDB" id="5985073at2759"/>
<evidence type="ECO:0000256" key="3">
    <source>
        <dbReference type="ARBA" id="ARBA00022525"/>
    </source>
</evidence>
<keyword evidence="5" id="KW-0624">Polysaccharide degradation</keyword>
<dbReference type="Pfam" id="PF03443">
    <property type="entry name" value="AA9"/>
    <property type="match status" value="1"/>
</dbReference>
<feature type="compositionally biased region" description="Acidic residues" evidence="6">
    <location>
        <begin position="444"/>
        <end position="455"/>
    </location>
</feature>
<keyword evidence="9" id="KW-0378">Hydrolase</keyword>
<gene>
    <name evidence="9" type="ORF">BDY21DRAFT_370444</name>
</gene>
<dbReference type="GO" id="GO:0008810">
    <property type="term" value="F:cellulase activity"/>
    <property type="evidence" value="ECO:0007669"/>
    <property type="project" value="UniProtKB-UniRule"/>
</dbReference>
<dbReference type="EC" id="1.14.99.56" evidence="5"/>
<dbReference type="Proteomes" id="UP000799766">
    <property type="component" value="Unassembled WGS sequence"/>
</dbReference>
<dbReference type="GO" id="GO:0030245">
    <property type="term" value="P:cellulose catabolic process"/>
    <property type="evidence" value="ECO:0007669"/>
    <property type="project" value="UniProtKB-UniRule"/>
</dbReference>
<dbReference type="InterPro" id="IPR005103">
    <property type="entry name" value="AA9_LPMO"/>
</dbReference>
<dbReference type="PANTHER" id="PTHR33353">
    <property type="entry name" value="PUTATIVE (AFU_ORTHOLOGUE AFUA_1G12560)-RELATED"/>
    <property type="match status" value="1"/>
</dbReference>
<evidence type="ECO:0000256" key="6">
    <source>
        <dbReference type="SAM" id="MobiDB-lite"/>
    </source>
</evidence>
<protein>
    <recommendedName>
        <fullName evidence="5">AA9 family lytic polysaccharide monooxygenase</fullName>
        <ecNumber evidence="5">1.14.99.56</ecNumber>
    </recommendedName>
    <alternativeName>
        <fullName evidence="5">Endo-beta-1,4-glucanase</fullName>
    </alternativeName>
    <alternativeName>
        <fullName evidence="5">Glycosyl hydrolase 61 family protein</fullName>
    </alternativeName>
</protein>
<dbReference type="GO" id="GO:0005576">
    <property type="term" value="C:extracellular region"/>
    <property type="evidence" value="ECO:0007669"/>
    <property type="project" value="UniProtKB-SubCell"/>
</dbReference>
<dbReference type="Gene3D" id="2.70.50.70">
    <property type="match status" value="1"/>
</dbReference>
<dbReference type="InterPro" id="IPR049892">
    <property type="entry name" value="AA9"/>
</dbReference>
<keyword evidence="3 5" id="KW-0964">Secreted</keyword>
<comment type="cofactor">
    <cofactor evidence="1">
        <name>Cu(2+)</name>
        <dbReference type="ChEBI" id="CHEBI:29036"/>
    </cofactor>
</comment>
<evidence type="ECO:0000256" key="4">
    <source>
        <dbReference type="ARBA" id="ARBA00023157"/>
    </source>
</evidence>
<feature type="domain" description="Auxiliary Activity family 9 catalytic" evidence="8">
    <location>
        <begin position="22"/>
        <end position="229"/>
    </location>
</feature>
<evidence type="ECO:0000313" key="10">
    <source>
        <dbReference type="Proteomes" id="UP000799766"/>
    </source>
</evidence>
<keyword evidence="7" id="KW-0732">Signal</keyword>
<dbReference type="PANTHER" id="PTHR33353:SF32">
    <property type="entry name" value="ENDO-BETA-1,4-GLUCANASE D"/>
    <property type="match status" value="1"/>
</dbReference>
<evidence type="ECO:0000313" key="9">
    <source>
        <dbReference type="EMBL" id="KAF2458926.1"/>
    </source>
</evidence>
<comment type="function">
    <text evidence="5">Lytic polysaccharide monooxygenase (LMPO) that depolymerizes crystalline and amorphous polysaccharides via the oxidation of scissile alpha- or beta-(1-4)-glycosidic bonds, yielding C1 and/or C4 oxidation products. Catalysis by LPMOs requires the reduction of the active-site copper from Cu(II) to Cu(I) by a reducing agent and H(2)O(2) or O(2) as a cosubstrate.</text>
</comment>
<evidence type="ECO:0000256" key="1">
    <source>
        <dbReference type="ARBA" id="ARBA00001973"/>
    </source>
</evidence>
<feature type="signal peptide" evidence="7">
    <location>
        <begin position="1"/>
        <end position="21"/>
    </location>
</feature>
<keyword evidence="4 5" id="KW-1015">Disulfide bond</keyword>
<evidence type="ECO:0000256" key="7">
    <source>
        <dbReference type="SAM" id="SignalP"/>
    </source>
</evidence>
<feature type="region of interest" description="Disordered" evidence="6">
    <location>
        <begin position="351"/>
        <end position="489"/>
    </location>
</feature>
<accession>A0A6A6P4K6</accession>
<dbReference type="AlphaFoldDB" id="A0A6A6P4K6"/>
<evidence type="ECO:0000259" key="8">
    <source>
        <dbReference type="Pfam" id="PF03443"/>
    </source>
</evidence>
<organism evidence="9 10">
    <name type="scientific">Lineolata rhizophorae</name>
    <dbReference type="NCBI Taxonomy" id="578093"/>
    <lineage>
        <taxon>Eukaryota</taxon>
        <taxon>Fungi</taxon>
        <taxon>Dikarya</taxon>
        <taxon>Ascomycota</taxon>
        <taxon>Pezizomycotina</taxon>
        <taxon>Dothideomycetes</taxon>
        <taxon>Dothideomycetes incertae sedis</taxon>
        <taxon>Lineolatales</taxon>
        <taxon>Lineolataceae</taxon>
        <taxon>Lineolata</taxon>
    </lineage>
</organism>
<keyword evidence="5" id="KW-0136">Cellulose degradation</keyword>
<keyword evidence="5" id="KW-0119">Carbohydrate metabolism</keyword>
<comment type="subcellular location">
    <subcellularLocation>
        <location evidence="2 5">Secreted</location>
    </subcellularLocation>
</comment>
<comment type="domain">
    <text evidence="5">Has a modular structure: an endo-beta-1,4-glucanase catalytic module at the N-terminus, a linker rich in serines and threonines, and a C-terminal carbohydrate-binding module (CBM).</text>
</comment>
<feature type="compositionally biased region" description="Low complexity" evidence="6">
    <location>
        <begin position="402"/>
        <end position="412"/>
    </location>
</feature>
<feature type="chain" id="PRO_5025582431" description="AA9 family lytic polysaccharide monooxygenase" evidence="7">
    <location>
        <begin position="22"/>
        <end position="532"/>
    </location>
</feature>
<proteinExistence type="predicted"/>